<protein>
    <submittedName>
        <fullName evidence="1">Uncharacterized protein</fullName>
    </submittedName>
</protein>
<dbReference type="RefSeq" id="WP_307408380.1">
    <property type="nucleotide sequence ID" value="NZ_JAUSUR010000004.1"/>
</dbReference>
<evidence type="ECO:0000313" key="2">
    <source>
        <dbReference type="Proteomes" id="UP001230220"/>
    </source>
</evidence>
<dbReference type="EMBL" id="JAUSUR010000004">
    <property type="protein sequence ID" value="MDQ0361550.1"/>
    <property type="molecule type" value="Genomic_DNA"/>
</dbReference>
<evidence type="ECO:0000313" key="1">
    <source>
        <dbReference type="EMBL" id="MDQ0361550.1"/>
    </source>
</evidence>
<comment type="caution">
    <text evidence="1">The sequence shown here is derived from an EMBL/GenBank/DDBJ whole genome shotgun (WGS) entry which is preliminary data.</text>
</comment>
<keyword evidence="2" id="KW-1185">Reference proteome</keyword>
<name>A0ABU0E4X1_9FIRM</name>
<reference evidence="1 2" key="1">
    <citation type="submission" date="2023-07" db="EMBL/GenBank/DDBJ databases">
        <title>Genomic Encyclopedia of Type Strains, Phase IV (KMG-IV): sequencing the most valuable type-strain genomes for metagenomic binning, comparative biology and taxonomic classification.</title>
        <authorList>
            <person name="Goeker M."/>
        </authorList>
    </citation>
    <scope>NUCLEOTIDE SEQUENCE [LARGE SCALE GENOMIC DNA]</scope>
    <source>
        <strain evidence="1 2">DSM 16784</strain>
    </source>
</reference>
<dbReference type="Proteomes" id="UP001230220">
    <property type="component" value="Unassembled WGS sequence"/>
</dbReference>
<gene>
    <name evidence="1" type="ORF">J2S15_002300</name>
</gene>
<accession>A0ABU0E4X1</accession>
<sequence length="167" mass="19605">MGSAKLKSLEYEKKVSKILGLAKGNIYFLGVNKESIEMILTGYKNISFFNYLPPEMIEQYIEKEKIKLCLLDEDNNKVLAECTIRRIYKLMYSSNDLIDENEMINVAKDRELILRDLYLGWCLMKDIQPNLSEGHMKSKKFKKYLEEISWDVKSNYAIAFDTLISYK</sequence>
<proteinExistence type="predicted"/>
<organism evidence="1 2">
    <name type="scientific">Breznakia pachnodae</name>
    <dbReference type="NCBI Taxonomy" id="265178"/>
    <lineage>
        <taxon>Bacteria</taxon>
        <taxon>Bacillati</taxon>
        <taxon>Bacillota</taxon>
        <taxon>Erysipelotrichia</taxon>
        <taxon>Erysipelotrichales</taxon>
        <taxon>Erysipelotrichaceae</taxon>
        <taxon>Breznakia</taxon>
    </lineage>
</organism>